<reference evidence="1" key="2">
    <citation type="submission" date="2020-09" db="EMBL/GenBank/DDBJ databases">
        <authorList>
            <person name="Sun Q."/>
            <person name="Zhou Y."/>
        </authorList>
    </citation>
    <scope>NUCLEOTIDE SEQUENCE</scope>
    <source>
        <strain evidence="1">CGMCC 4.7201</strain>
    </source>
</reference>
<protein>
    <submittedName>
        <fullName evidence="1">Uncharacterized protein</fullName>
    </submittedName>
</protein>
<dbReference type="Proteomes" id="UP000641932">
    <property type="component" value="Unassembled WGS sequence"/>
</dbReference>
<proteinExistence type="predicted"/>
<dbReference type="EMBL" id="BMMS01000008">
    <property type="protein sequence ID" value="GGO86504.1"/>
    <property type="molecule type" value="Genomic_DNA"/>
</dbReference>
<name>A0A917ZN49_9ACTN</name>
<reference evidence="1" key="1">
    <citation type="journal article" date="2014" name="Int. J. Syst. Evol. Microbiol.">
        <title>Complete genome sequence of Corynebacterium casei LMG S-19264T (=DSM 44701T), isolated from a smear-ripened cheese.</title>
        <authorList>
            <consortium name="US DOE Joint Genome Institute (JGI-PGF)"/>
            <person name="Walter F."/>
            <person name="Albersmeier A."/>
            <person name="Kalinowski J."/>
            <person name="Ruckert C."/>
        </authorList>
    </citation>
    <scope>NUCLEOTIDE SEQUENCE</scope>
    <source>
        <strain evidence="1">CGMCC 4.7201</strain>
    </source>
</reference>
<evidence type="ECO:0000313" key="2">
    <source>
        <dbReference type="Proteomes" id="UP000641932"/>
    </source>
</evidence>
<comment type="caution">
    <text evidence="1">The sequence shown here is derived from an EMBL/GenBank/DDBJ whole genome shotgun (WGS) entry which is preliminary data.</text>
</comment>
<keyword evidence="2" id="KW-1185">Reference proteome</keyword>
<evidence type="ECO:0000313" key="1">
    <source>
        <dbReference type="EMBL" id="GGO86504.1"/>
    </source>
</evidence>
<sequence>MRCCGLTSGGSKALLTARYKRGPEERHERHGVQLNDMTSGLAAVKALLAQIGGEIADLEDRLTVVSEALAAVSVSTPTPPRQPDR</sequence>
<dbReference type="AlphaFoldDB" id="A0A917ZN49"/>
<gene>
    <name evidence="1" type="ORF">GCM10012280_22790</name>
</gene>
<organism evidence="1 2">
    <name type="scientific">Wenjunlia tyrosinilytica</name>
    <dbReference type="NCBI Taxonomy" id="1544741"/>
    <lineage>
        <taxon>Bacteria</taxon>
        <taxon>Bacillati</taxon>
        <taxon>Actinomycetota</taxon>
        <taxon>Actinomycetes</taxon>
        <taxon>Kitasatosporales</taxon>
        <taxon>Streptomycetaceae</taxon>
        <taxon>Wenjunlia</taxon>
    </lineage>
</organism>
<accession>A0A917ZN49</accession>